<dbReference type="AlphaFoldDB" id="A0A1I7VNQ1"/>
<name>A0A1I7VNQ1_LOALO</name>
<organism evidence="10 11">
    <name type="scientific">Loa loa</name>
    <name type="common">Eye worm</name>
    <name type="synonym">Filaria loa</name>
    <dbReference type="NCBI Taxonomy" id="7209"/>
    <lineage>
        <taxon>Eukaryota</taxon>
        <taxon>Metazoa</taxon>
        <taxon>Ecdysozoa</taxon>
        <taxon>Nematoda</taxon>
        <taxon>Chromadorea</taxon>
        <taxon>Rhabditida</taxon>
        <taxon>Spirurina</taxon>
        <taxon>Spiruromorpha</taxon>
        <taxon>Filarioidea</taxon>
        <taxon>Onchocercidae</taxon>
        <taxon>Loa</taxon>
    </lineage>
</organism>
<comment type="similarity">
    <text evidence="2 8">Belongs to the MIP/aquaporin (TC 1.A.8) family.</text>
</comment>
<feature type="transmembrane region" description="Helical" evidence="9">
    <location>
        <begin position="54"/>
        <end position="74"/>
    </location>
</feature>
<evidence type="ECO:0000256" key="2">
    <source>
        <dbReference type="ARBA" id="ARBA00006175"/>
    </source>
</evidence>
<evidence type="ECO:0000256" key="5">
    <source>
        <dbReference type="ARBA" id="ARBA00022989"/>
    </source>
</evidence>
<dbReference type="Pfam" id="PF00230">
    <property type="entry name" value="MIP"/>
    <property type="match status" value="1"/>
</dbReference>
<evidence type="ECO:0000313" key="11">
    <source>
        <dbReference type="WBParaSite" id="EN70_4563"/>
    </source>
</evidence>
<feature type="transmembrane region" description="Helical" evidence="9">
    <location>
        <begin position="21"/>
        <end position="42"/>
    </location>
</feature>
<dbReference type="eggNOG" id="KOG0224">
    <property type="taxonomic scope" value="Eukaryota"/>
</dbReference>
<dbReference type="PROSITE" id="PS00221">
    <property type="entry name" value="MIP"/>
    <property type="match status" value="1"/>
</dbReference>
<evidence type="ECO:0000256" key="9">
    <source>
        <dbReference type="SAM" id="Phobius"/>
    </source>
</evidence>
<dbReference type="Gene3D" id="1.20.1080.10">
    <property type="entry name" value="Glycerol uptake facilitator protein"/>
    <property type="match status" value="1"/>
</dbReference>
<dbReference type="GO" id="GO:0015250">
    <property type="term" value="F:water channel activity"/>
    <property type="evidence" value="ECO:0007669"/>
    <property type="project" value="TreeGrafter"/>
</dbReference>
<dbReference type="WBParaSite" id="EN70_4563">
    <property type="protein sequence ID" value="EN70_4563"/>
    <property type="gene ID" value="EN70_4563"/>
</dbReference>
<feature type="transmembrane region" description="Helical" evidence="9">
    <location>
        <begin position="95"/>
        <end position="118"/>
    </location>
</feature>
<comment type="subcellular location">
    <subcellularLocation>
        <location evidence="1">Membrane</location>
        <topology evidence="1">Multi-pass membrane protein</topology>
    </subcellularLocation>
</comment>
<evidence type="ECO:0000256" key="3">
    <source>
        <dbReference type="ARBA" id="ARBA00022448"/>
    </source>
</evidence>
<accession>A0A1I7VNQ1</accession>
<dbReference type="GO" id="GO:0016323">
    <property type="term" value="C:basolateral plasma membrane"/>
    <property type="evidence" value="ECO:0007669"/>
    <property type="project" value="TreeGrafter"/>
</dbReference>
<evidence type="ECO:0000256" key="8">
    <source>
        <dbReference type="RuleBase" id="RU000477"/>
    </source>
</evidence>
<keyword evidence="5 9" id="KW-1133">Transmembrane helix</keyword>
<evidence type="ECO:0000256" key="6">
    <source>
        <dbReference type="ARBA" id="ARBA00023136"/>
    </source>
</evidence>
<comment type="function">
    <text evidence="7">Aquaglyceroporin that may modulate the water content and osmolytes during anhydrobiosis.</text>
</comment>
<reference evidence="11" key="2">
    <citation type="submission" date="2016-11" db="UniProtKB">
        <authorList>
            <consortium name="WormBaseParasite"/>
        </authorList>
    </citation>
    <scope>IDENTIFICATION</scope>
</reference>
<dbReference type="InParanoid" id="A0A1I7VNQ1"/>
<evidence type="ECO:0000256" key="4">
    <source>
        <dbReference type="ARBA" id="ARBA00022692"/>
    </source>
</evidence>
<dbReference type="STRING" id="7209.A0A1I7VNQ1"/>
<evidence type="ECO:0000256" key="7">
    <source>
        <dbReference type="ARBA" id="ARBA00045280"/>
    </source>
</evidence>
<dbReference type="InterPro" id="IPR023271">
    <property type="entry name" value="Aquaporin-like"/>
</dbReference>
<dbReference type="PANTHER" id="PTHR43829:SF9">
    <property type="entry name" value="AQUAPORIN-9"/>
    <property type="match status" value="1"/>
</dbReference>
<keyword evidence="10" id="KW-1185">Reference proteome</keyword>
<protein>
    <submittedName>
        <fullName evidence="11">Uncharacterized protein</fullName>
    </submittedName>
</protein>
<dbReference type="GO" id="GO:0015254">
    <property type="term" value="F:glycerol channel activity"/>
    <property type="evidence" value="ECO:0007669"/>
    <property type="project" value="TreeGrafter"/>
</dbReference>
<evidence type="ECO:0000256" key="1">
    <source>
        <dbReference type="ARBA" id="ARBA00004141"/>
    </source>
</evidence>
<sequence>MDNVAKVRSKLRIRNDLIRCLLSEFISTALFLFAGTATNAVHLLEGGNCKICVVLGWAMGIGLGAYAAGRLSGGHMNPAISFAFYLCGKISAFKFIMYSIAQLSGAFMGSLTTFFFYYDGINHFDGGKRQIIGPKATIGIFVPWPQEYLSISGCIFDQFIGTALLSFCIIMLTDPRNKIPPATQPVILMFTIMLVGVCAGANAGGEINPARDLGPKLMALCVGYGWDVFSYRDHKWFLIPIFVPFLGAAFGAWFYHLALGIHISDDKDHNKMDGHVQMNEVSRVTIGKSRIAITN</sequence>
<dbReference type="InterPro" id="IPR000425">
    <property type="entry name" value="MIP"/>
</dbReference>
<dbReference type="SUPFAM" id="SSF81338">
    <property type="entry name" value="Aquaporin-like"/>
    <property type="match status" value="1"/>
</dbReference>
<reference evidence="10" key="1">
    <citation type="submission" date="2012-04" db="EMBL/GenBank/DDBJ databases">
        <title>The Genome Sequence of Loa loa.</title>
        <authorList>
            <consortium name="The Broad Institute Genome Sequencing Platform"/>
            <consortium name="Broad Institute Genome Sequencing Center for Infectious Disease"/>
            <person name="Nutman T.B."/>
            <person name="Fink D.L."/>
            <person name="Russ C."/>
            <person name="Young S."/>
            <person name="Zeng Q."/>
            <person name="Gargeya S."/>
            <person name="Alvarado L."/>
            <person name="Berlin A."/>
            <person name="Chapman S.B."/>
            <person name="Chen Z."/>
            <person name="Freedman E."/>
            <person name="Gellesch M."/>
            <person name="Goldberg J."/>
            <person name="Griggs A."/>
            <person name="Gujja S."/>
            <person name="Heilman E.R."/>
            <person name="Heiman D."/>
            <person name="Howarth C."/>
            <person name="Mehta T."/>
            <person name="Neiman D."/>
            <person name="Pearson M."/>
            <person name="Roberts A."/>
            <person name="Saif S."/>
            <person name="Shea T."/>
            <person name="Shenoy N."/>
            <person name="Sisk P."/>
            <person name="Stolte C."/>
            <person name="Sykes S."/>
            <person name="White J."/>
            <person name="Yandava C."/>
            <person name="Haas B."/>
            <person name="Henn M.R."/>
            <person name="Nusbaum C."/>
            <person name="Birren B."/>
        </authorList>
    </citation>
    <scope>NUCLEOTIDE SEQUENCE [LARGE SCALE GENOMIC DNA]</scope>
</reference>
<gene>
    <name evidence="11" type="primary">LOAG_03761</name>
</gene>
<dbReference type="InterPro" id="IPR050363">
    <property type="entry name" value="MIP/Aquaporin"/>
</dbReference>
<feature type="transmembrane region" description="Helical" evidence="9">
    <location>
        <begin position="185"/>
        <end position="205"/>
    </location>
</feature>
<feature type="transmembrane region" description="Helical" evidence="9">
    <location>
        <begin position="148"/>
        <end position="173"/>
    </location>
</feature>
<dbReference type="Proteomes" id="UP000095285">
    <property type="component" value="Unassembled WGS sequence"/>
</dbReference>
<dbReference type="InterPro" id="IPR022357">
    <property type="entry name" value="MIP_CS"/>
</dbReference>
<evidence type="ECO:0000313" key="10">
    <source>
        <dbReference type="Proteomes" id="UP000095285"/>
    </source>
</evidence>
<keyword evidence="3 8" id="KW-0813">Transport</keyword>
<dbReference type="PANTHER" id="PTHR43829">
    <property type="entry name" value="AQUAPORIN OR AQUAGLYCEROPORIN RELATED"/>
    <property type="match status" value="1"/>
</dbReference>
<proteinExistence type="inferred from homology"/>
<keyword evidence="6 9" id="KW-0472">Membrane</keyword>
<feature type="transmembrane region" description="Helical" evidence="9">
    <location>
        <begin position="236"/>
        <end position="255"/>
    </location>
</feature>
<dbReference type="OrthoDB" id="3222at2759"/>
<dbReference type="PRINTS" id="PR00783">
    <property type="entry name" value="MINTRINSICP"/>
</dbReference>
<keyword evidence="4 8" id="KW-0812">Transmembrane</keyword>